<keyword evidence="1" id="KW-0472">Membrane</keyword>
<dbReference type="AlphaFoldDB" id="A0A9D1DN35"/>
<gene>
    <name evidence="2" type="ORF">IAD36_09945</name>
</gene>
<feature type="transmembrane region" description="Helical" evidence="1">
    <location>
        <begin position="55"/>
        <end position="75"/>
    </location>
</feature>
<feature type="transmembrane region" description="Helical" evidence="1">
    <location>
        <begin position="110"/>
        <end position="131"/>
    </location>
</feature>
<feature type="transmembrane region" description="Helical" evidence="1">
    <location>
        <begin position="166"/>
        <end position="187"/>
    </location>
</feature>
<dbReference type="Proteomes" id="UP000824238">
    <property type="component" value="Unassembled WGS sequence"/>
</dbReference>
<accession>A0A9D1DN35</accession>
<reference evidence="2" key="1">
    <citation type="submission" date="2020-10" db="EMBL/GenBank/DDBJ databases">
        <authorList>
            <person name="Gilroy R."/>
        </authorList>
    </citation>
    <scope>NUCLEOTIDE SEQUENCE</scope>
    <source>
        <strain evidence="2">ChiGjej3B3-7149</strain>
    </source>
</reference>
<feature type="transmembrane region" description="Helical" evidence="1">
    <location>
        <begin position="81"/>
        <end position="98"/>
    </location>
</feature>
<evidence type="ECO:0000313" key="3">
    <source>
        <dbReference type="Proteomes" id="UP000824238"/>
    </source>
</evidence>
<dbReference type="Pfam" id="PF19845">
    <property type="entry name" value="DUF6320"/>
    <property type="match status" value="1"/>
</dbReference>
<organism evidence="2 3">
    <name type="scientific">Candidatus Scatomorpha intestinigallinarum</name>
    <dbReference type="NCBI Taxonomy" id="2840923"/>
    <lineage>
        <taxon>Bacteria</taxon>
        <taxon>Bacillati</taxon>
        <taxon>Bacillota</taxon>
        <taxon>Clostridia</taxon>
        <taxon>Eubacteriales</taxon>
        <taxon>Candidatus Scatomorpha</taxon>
    </lineage>
</organism>
<sequence>MSYCVNCGVELNPGARECPLCRTPVVNPSCPVDAAEPGFFPVRREEVAPVSRREAALLLSAMLLSVAICCGLLNLVFYSDIWWSFFIGGAMAMLWVWFVPPLLVQRMFIWVRLTLDVLAVGAYICLIAIALDGMGWFLGLALPIIAAAVLVIPLLYWIIRTRRCSLLVSAVLVLMAIGLLAVLTEFICDRYLSGGWLPGWSMVVLASCVGLSVPLIIVRRIPSLREEARRKFHM</sequence>
<evidence type="ECO:0000256" key="1">
    <source>
        <dbReference type="SAM" id="Phobius"/>
    </source>
</evidence>
<dbReference type="InterPro" id="IPR046283">
    <property type="entry name" value="DUF6320"/>
</dbReference>
<feature type="transmembrane region" description="Helical" evidence="1">
    <location>
        <begin position="199"/>
        <end position="221"/>
    </location>
</feature>
<evidence type="ECO:0000313" key="2">
    <source>
        <dbReference type="EMBL" id="HIR55902.1"/>
    </source>
</evidence>
<reference evidence="2" key="2">
    <citation type="journal article" date="2021" name="PeerJ">
        <title>Extensive microbial diversity within the chicken gut microbiome revealed by metagenomics and culture.</title>
        <authorList>
            <person name="Gilroy R."/>
            <person name="Ravi A."/>
            <person name="Getino M."/>
            <person name="Pursley I."/>
            <person name="Horton D.L."/>
            <person name="Alikhan N.F."/>
            <person name="Baker D."/>
            <person name="Gharbi K."/>
            <person name="Hall N."/>
            <person name="Watson M."/>
            <person name="Adriaenssens E.M."/>
            <person name="Foster-Nyarko E."/>
            <person name="Jarju S."/>
            <person name="Secka A."/>
            <person name="Antonio M."/>
            <person name="Oren A."/>
            <person name="Chaudhuri R.R."/>
            <person name="La Ragione R."/>
            <person name="Hildebrand F."/>
            <person name="Pallen M.J."/>
        </authorList>
    </citation>
    <scope>NUCLEOTIDE SEQUENCE</scope>
    <source>
        <strain evidence="2">ChiGjej3B3-7149</strain>
    </source>
</reference>
<protein>
    <submittedName>
        <fullName evidence="2">Zinc ribbon domain-containing protein</fullName>
    </submittedName>
</protein>
<keyword evidence="1" id="KW-0812">Transmembrane</keyword>
<comment type="caution">
    <text evidence="2">The sequence shown here is derived from an EMBL/GenBank/DDBJ whole genome shotgun (WGS) entry which is preliminary data.</text>
</comment>
<feature type="transmembrane region" description="Helical" evidence="1">
    <location>
        <begin position="137"/>
        <end position="159"/>
    </location>
</feature>
<proteinExistence type="predicted"/>
<name>A0A9D1DN35_9FIRM</name>
<dbReference type="EMBL" id="DVHH01000239">
    <property type="protein sequence ID" value="HIR55902.1"/>
    <property type="molecule type" value="Genomic_DNA"/>
</dbReference>
<keyword evidence="1" id="KW-1133">Transmembrane helix</keyword>